<feature type="domain" description="Multidrug resistance protein MdtA-like barrel-sandwich hybrid" evidence="5">
    <location>
        <begin position="41"/>
        <end position="258"/>
    </location>
</feature>
<dbReference type="EnsemblBacteria" id="ABF43577">
    <property type="protein sequence ID" value="ABF43577"/>
    <property type="gene ID" value="Acid345_4577"/>
</dbReference>
<gene>
    <name evidence="6" type="ordered locus">Acid345_4577</name>
</gene>
<dbReference type="InterPro" id="IPR050465">
    <property type="entry name" value="UPF0194_transport"/>
</dbReference>
<dbReference type="KEGG" id="aba:Acid345_4577"/>
<dbReference type="SUPFAM" id="SSF111369">
    <property type="entry name" value="HlyD-like secretion proteins"/>
    <property type="match status" value="2"/>
</dbReference>
<comment type="subcellular location">
    <subcellularLocation>
        <location evidence="1">Cell envelope</location>
    </subcellularLocation>
</comment>
<dbReference type="STRING" id="204669.Acid345_4577"/>
<dbReference type="AlphaFoldDB" id="Q1IHS3"/>
<evidence type="ECO:0000259" key="5">
    <source>
        <dbReference type="Pfam" id="PF25917"/>
    </source>
</evidence>
<dbReference type="OrthoDB" id="9793801at2"/>
<sequence>MKPNKFFIFLGVLVILATAFYFLTTNRSGDEVLIGVVDANNVVVSSRIMGRIERLAVDEGTPVKQGDLIAVIDSGELQAQKAAAETTIASYRARVSQARAGATQAEGETASQLTTAQARLQAARSAYAQSQADLDRVKSDATRLIELAKQGVASKADQERSDAQLKMAQAAVQNASDQIRAAESDVKTYQARLEQAKAAQSTLAGSQEDVKTAEAQLTEAETRLGYTQVVAPVTGVVNVRAAREGEVVNPGQAIVTVVDYGDTWVYAPLPETDSGGINLGDTLTVRYPWNATEQGKVIYKAAEADFATQRDVSRTKRDIKTIAIKVRVQNNQQGKLVPGMTAEVLVPKSKQGGQ</sequence>
<protein>
    <submittedName>
        <fullName evidence="6">Secretion protein HlyD</fullName>
    </submittedName>
</protein>
<reference evidence="6 7" key="1">
    <citation type="journal article" date="2009" name="Appl. Environ. Microbiol.">
        <title>Three genomes from the phylum Acidobacteria provide insight into the lifestyles of these microorganisms in soils.</title>
        <authorList>
            <person name="Ward N.L."/>
            <person name="Challacombe J.F."/>
            <person name="Janssen P.H."/>
            <person name="Henrissat B."/>
            <person name="Coutinho P.M."/>
            <person name="Wu M."/>
            <person name="Xie G."/>
            <person name="Haft D.H."/>
            <person name="Sait M."/>
            <person name="Badger J."/>
            <person name="Barabote R.D."/>
            <person name="Bradley B."/>
            <person name="Brettin T.S."/>
            <person name="Brinkac L.M."/>
            <person name="Bruce D."/>
            <person name="Creasy T."/>
            <person name="Daugherty S.C."/>
            <person name="Davidsen T.M."/>
            <person name="DeBoy R.T."/>
            <person name="Detter J.C."/>
            <person name="Dodson R.J."/>
            <person name="Durkin A.S."/>
            <person name="Ganapathy A."/>
            <person name="Gwinn-Giglio M."/>
            <person name="Han C.S."/>
            <person name="Khouri H."/>
            <person name="Kiss H."/>
            <person name="Kothari S.P."/>
            <person name="Madupu R."/>
            <person name="Nelson K.E."/>
            <person name="Nelson W.C."/>
            <person name="Paulsen I."/>
            <person name="Penn K."/>
            <person name="Ren Q."/>
            <person name="Rosovitz M.J."/>
            <person name="Selengut J.D."/>
            <person name="Shrivastava S."/>
            <person name="Sullivan S.A."/>
            <person name="Tapia R."/>
            <person name="Thompson L.S."/>
            <person name="Watkins K.L."/>
            <person name="Yang Q."/>
            <person name="Yu C."/>
            <person name="Zafar N."/>
            <person name="Zhou L."/>
            <person name="Kuske C.R."/>
        </authorList>
    </citation>
    <scope>NUCLEOTIDE SEQUENCE [LARGE SCALE GENOMIC DNA]</scope>
    <source>
        <strain evidence="6 7">Ellin345</strain>
    </source>
</reference>
<name>Q1IHS3_KORVE</name>
<dbReference type="InterPro" id="IPR030190">
    <property type="entry name" value="MacA_alpha-hairpin_sf"/>
</dbReference>
<dbReference type="HOGENOM" id="CLU_782524_0_0_0"/>
<evidence type="ECO:0000313" key="7">
    <source>
        <dbReference type="Proteomes" id="UP000002432"/>
    </source>
</evidence>
<dbReference type="Gene3D" id="6.10.140.1990">
    <property type="match status" value="1"/>
</dbReference>
<dbReference type="RefSeq" id="WP_011525374.1">
    <property type="nucleotide sequence ID" value="NC_008009.1"/>
</dbReference>
<proteinExistence type="predicted"/>
<evidence type="ECO:0000256" key="1">
    <source>
        <dbReference type="ARBA" id="ARBA00004196"/>
    </source>
</evidence>
<dbReference type="Gene3D" id="2.40.30.170">
    <property type="match status" value="1"/>
</dbReference>
<evidence type="ECO:0000256" key="4">
    <source>
        <dbReference type="SAM" id="Phobius"/>
    </source>
</evidence>
<dbReference type="PRINTS" id="PR01490">
    <property type="entry name" value="RTXTOXIND"/>
</dbReference>
<evidence type="ECO:0000313" key="6">
    <source>
        <dbReference type="EMBL" id="ABF43577.1"/>
    </source>
</evidence>
<dbReference type="PANTHER" id="PTHR32347">
    <property type="entry name" value="EFFLUX SYSTEM COMPONENT YKNX-RELATED"/>
    <property type="match status" value="1"/>
</dbReference>
<keyword evidence="4" id="KW-0472">Membrane</keyword>
<keyword evidence="4" id="KW-0812">Transmembrane</keyword>
<dbReference type="Pfam" id="PF25917">
    <property type="entry name" value="BSH_RND"/>
    <property type="match status" value="1"/>
</dbReference>
<accession>Q1IHS3</accession>
<dbReference type="GO" id="GO:1990195">
    <property type="term" value="C:macrolide transmembrane transporter complex"/>
    <property type="evidence" value="ECO:0007669"/>
    <property type="project" value="InterPro"/>
</dbReference>
<dbReference type="Proteomes" id="UP000002432">
    <property type="component" value="Chromosome"/>
</dbReference>
<dbReference type="Gene3D" id="2.40.50.100">
    <property type="match status" value="1"/>
</dbReference>
<keyword evidence="4" id="KW-1133">Transmembrane helix</keyword>
<evidence type="ECO:0000256" key="3">
    <source>
        <dbReference type="SAM" id="Coils"/>
    </source>
</evidence>
<organism evidence="6 7">
    <name type="scientific">Koribacter versatilis (strain Ellin345)</name>
    <dbReference type="NCBI Taxonomy" id="204669"/>
    <lineage>
        <taxon>Bacteria</taxon>
        <taxon>Pseudomonadati</taxon>
        <taxon>Acidobacteriota</taxon>
        <taxon>Terriglobia</taxon>
        <taxon>Terriglobales</taxon>
        <taxon>Candidatus Korobacteraceae</taxon>
        <taxon>Candidatus Korobacter</taxon>
    </lineage>
</organism>
<evidence type="ECO:0000256" key="2">
    <source>
        <dbReference type="ARBA" id="ARBA00023054"/>
    </source>
</evidence>
<keyword evidence="2 3" id="KW-0175">Coiled coil</keyword>
<feature type="transmembrane region" description="Helical" evidence="4">
    <location>
        <begin position="6"/>
        <end position="23"/>
    </location>
</feature>
<dbReference type="GO" id="GO:1990961">
    <property type="term" value="P:xenobiotic detoxification by transmembrane export across the plasma membrane"/>
    <property type="evidence" value="ECO:0007669"/>
    <property type="project" value="InterPro"/>
</dbReference>
<dbReference type="GO" id="GO:0019898">
    <property type="term" value="C:extrinsic component of membrane"/>
    <property type="evidence" value="ECO:0007669"/>
    <property type="project" value="InterPro"/>
</dbReference>
<dbReference type="InterPro" id="IPR058625">
    <property type="entry name" value="MdtA-like_BSH"/>
</dbReference>
<dbReference type="EMBL" id="CP000360">
    <property type="protein sequence ID" value="ABF43577.1"/>
    <property type="molecule type" value="Genomic_DNA"/>
</dbReference>
<dbReference type="eggNOG" id="COG1566">
    <property type="taxonomic scope" value="Bacteria"/>
</dbReference>
<feature type="coiled-coil region" evidence="3">
    <location>
        <begin position="165"/>
        <end position="223"/>
    </location>
</feature>
<dbReference type="GO" id="GO:0030313">
    <property type="term" value="C:cell envelope"/>
    <property type="evidence" value="ECO:0007669"/>
    <property type="project" value="UniProtKB-SubCell"/>
</dbReference>
<keyword evidence="7" id="KW-1185">Reference proteome</keyword>